<feature type="compositionally biased region" description="Low complexity" evidence="1">
    <location>
        <begin position="238"/>
        <end position="259"/>
    </location>
</feature>
<gene>
    <name evidence="2" type="ORF">RHOBADRAFT_49816</name>
</gene>
<dbReference type="OMA" id="TSEIANW"/>
<feature type="compositionally biased region" description="Low complexity" evidence="1">
    <location>
        <begin position="576"/>
        <end position="585"/>
    </location>
</feature>
<evidence type="ECO:0000313" key="3">
    <source>
        <dbReference type="Proteomes" id="UP000053890"/>
    </source>
</evidence>
<feature type="compositionally biased region" description="Pro residues" evidence="1">
    <location>
        <begin position="686"/>
        <end position="695"/>
    </location>
</feature>
<proteinExistence type="predicted"/>
<feature type="compositionally biased region" description="Low complexity" evidence="1">
    <location>
        <begin position="718"/>
        <end position="737"/>
    </location>
</feature>
<feature type="compositionally biased region" description="Low complexity" evidence="1">
    <location>
        <begin position="445"/>
        <end position="466"/>
    </location>
</feature>
<dbReference type="RefSeq" id="XP_018271132.1">
    <property type="nucleotide sequence ID" value="XM_018415273.1"/>
</dbReference>
<dbReference type="EMBL" id="KQ474079">
    <property type="protein sequence ID" value="KPV75083.1"/>
    <property type="molecule type" value="Genomic_DNA"/>
</dbReference>
<dbReference type="AlphaFoldDB" id="A0A194S2X2"/>
<dbReference type="GeneID" id="28975721"/>
<feature type="compositionally biased region" description="Low complexity" evidence="1">
    <location>
        <begin position="292"/>
        <end position="302"/>
    </location>
</feature>
<sequence length="975" mass="102297">MASRALTPWLTREWLSHRNLHGATLPDTPTVETKRLQLVTATGISHDPDDTLLWCEVTDGECWIDCCIPTSLVDAFDSTTSFKFTASSATKCLFRAHSWRFVLASPLVPARSSPSKRHLAATAAGHQQRKSPRVCLRLERFDRHSTGDGNFAESFAFRDAARDDGAKGKGTGEGARAESDKQRAMWVRKVEQAALGWQAGAEKGAPEVAYAADLPPDPARRTRPAPAPAPVRNPPLFPTASTSSSSSSAAPAAPPVALAHEPTRLRPSWPADGTPVRLDWASAKALLDRRAASTTAKSAKAGGVRRNSEAQNVPPAPVQPSASGARARDDAPAPVAGTAPVSLDWTAASSLLSSSARKRTTSASLAPAAAASPSPSTRAPLGSPATAAPSATPVALDWTAAESLLVSSSARKRARTSTGSTSTSSAAVLESNRALLDHEARSRARAQAQGRSPTGSQPQPQTQPQRVLSSAEQDAAHKRKQERLRLLAVQLANVGGGGAAASAALASVRAADASGRVSPRGRGAARGSAGPAAAREARPGEKKDGEAALRAREARRESSGPSSQAERKVERGQREAATARATTTAPAPPSLPVSTRRDSPPPSAPSPPPPPPRQSSPALSIRSQASGPDGAVDEDVVMRDASSPAPPPRPERPQQPSSQPRAIGEQHPLPPHRPSDATAAVLASRFPPPRPPQLPLAPMVALPLVRPASPPYPPPAPADFAPLVAAQPQQQPLSKPAVAPPAAAPSPARAQTAADLDAQPAKHDAVPPASTRTVTSAVKRRRDDEDDGASGRDVAAHQRRCSTAGSSAAPSRRSEPVVDARPLIPLEVWDFAAWLRSRGLEGFAPQVPPEGEGEGEVERGGGELVRRQSRRPVPANRGRSAELLPSVTESKRAVESRSKPRFAPLSAALVPLVPLRLLAMLYRSLRKARRNEEDSDSSSSDEEHERRRRPSQVASLGSQAVQHEGTGMLVVCASF</sequence>
<evidence type="ECO:0000256" key="1">
    <source>
        <dbReference type="SAM" id="MobiDB-lite"/>
    </source>
</evidence>
<feature type="compositionally biased region" description="Basic and acidic residues" evidence="1">
    <location>
        <begin position="889"/>
        <end position="898"/>
    </location>
</feature>
<feature type="compositionally biased region" description="Acidic residues" evidence="1">
    <location>
        <begin position="933"/>
        <end position="942"/>
    </location>
</feature>
<dbReference type="OrthoDB" id="2530492at2759"/>
<feature type="compositionally biased region" description="Pro residues" evidence="1">
    <location>
        <begin position="708"/>
        <end position="717"/>
    </location>
</feature>
<feature type="region of interest" description="Disordered" evidence="1">
    <location>
        <begin position="928"/>
        <end position="960"/>
    </location>
</feature>
<feature type="region of interest" description="Disordered" evidence="1">
    <location>
        <begin position="512"/>
        <end position="819"/>
    </location>
</feature>
<feature type="compositionally biased region" description="Low complexity" evidence="1">
    <location>
        <begin position="512"/>
        <end position="534"/>
    </location>
</feature>
<feature type="region of interest" description="Disordered" evidence="1">
    <location>
        <begin position="407"/>
        <end position="480"/>
    </location>
</feature>
<feature type="compositionally biased region" description="Pro residues" evidence="1">
    <location>
        <begin position="225"/>
        <end position="237"/>
    </location>
</feature>
<feature type="compositionally biased region" description="Low complexity" evidence="1">
    <location>
        <begin position="416"/>
        <end position="427"/>
    </location>
</feature>
<evidence type="ECO:0000313" key="2">
    <source>
        <dbReference type="EMBL" id="KPV75083.1"/>
    </source>
</evidence>
<reference evidence="2 3" key="1">
    <citation type="journal article" date="2015" name="Front. Microbiol.">
        <title>Genome sequence of the plant growth promoting endophytic yeast Rhodotorula graminis WP1.</title>
        <authorList>
            <person name="Firrincieli A."/>
            <person name="Otillar R."/>
            <person name="Salamov A."/>
            <person name="Schmutz J."/>
            <person name="Khan Z."/>
            <person name="Redman R.S."/>
            <person name="Fleck N.D."/>
            <person name="Lindquist E."/>
            <person name="Grigoriev I.V."/>
            <person name="Doty S.L."/>
        </authorList>
    </citation>
    <scope>NUCLEOTIDE SEQUENCE [LARGE SCALE GENOMIC DNA]</scope>
    <source>
        <strain evidence="2 3">WP1</strain>
    </source>
</reference>
<feature type="compositionally biased region" description="Basic and acidic residues" evidence="1">
    <location>
        <begin position="535"/>
        <end position="558"/>
    </location>
</feature>
<keyword evidence="3" id="KW-1185">Reference proteome</keyword>
<organism evidence="2 3">
    <name type="scientific">Rhodotorula graminis (strain WP1)</name>
    <dbReference type="NCBI Taxonomy" id="578459"/>
    <lineage>
        <taxon>Eukaryota</taxon>
        <taxon>Fungi</taxon>
        <taxon>Dikarya</taxon>
        <taxon>Basidiomycota</taxon>
        <taxon>Pucciniomycotina</taxon>
        <taxon>Microbotryomycetes</taxon>
        <taxon>Sporidiobolales</taxon>
        <taxon>Sporidiobolaceae</taxon>
        <taxon>Rhodotorula</taxon>
    </lineage>
</organism>
<feature type="compositionally biased region" description="Low complexity" evidence="1">
    <location>
        <begin position="745"/>
        <end position="754"/>
    </location>
</feature>
<feature type="compositionally biased region" description="Basic and acidic residues" evidence="1">
    <location>
        <begin position="856"/>
        <end position="866"/>
    </location>
</feature>
<protein>
    <submittedName>
        <fullName evidence="2">Uncharacterized protein</fullName>
    </submittedName>
</protein>
<accession>A0A194S2X2</accession>
<feature type="region of interest" description="Disordered" evidence="1">
    <location>
        <begin position="211"/>
        <end position="275"/>
    </location>
</feature>
<feature type="region of interest" description="Disordered" evidence="1">
    <location>
        <begin position="162"/>
        <end position="183"/>
    </location>
</feature>
<name>A0A194S2X2_RHOGW</name>
<feature type="compositionally biased region" description="Low complexity" evidence="1">
    <location>
        <begin position="696"/>
        <end position="707"/>
    </location>
</feature>
<feature type="compositionally biased region" description="Pro residues" evidence="1">
    <location>
        <begin position="600"/>
        <end position="614"/>
    </location>
</feature>
<feature type="region of interest" description="Disordered" evidence="1">
    <location>
        <begin position="291"/>
        <end position="338"/>
    </location>
</feature>
<dbReference type="Proteomes" id="UP000053890">
    <property type="component" value="Unassembled WGS sequence"/>
</dbReference>
<feature type="region of interest" description="Disordered" evidence="1">
    <location>
        <begin position="364"/>
        <end position="389"/>
    </location>
</feature>
<feature type="compositionally biased region" description="Basic and acidic residues" evidence="1">
    <location>
        <begin position="565"/>
        <end position="574"/>
    </location>
</feature>
<feature type="region of interest" description="Disordered" evidence="1">
    <location>
        <begin position="843"/>
        <end position="898"/>
    </location>
</feature>